<gene>
    <name evidence="1" type="ORF">ANDGO_02519</name>
</gene>
<organism evidence="1 2">
    <name type="scientific">Andalucia godoyi</name>
    <name type="common">Flagellate</name>
    <dbReference type="NCBI Taxonomy" id="505711"/>
    <lineage>
        <taxon>Eukaryota</taxon>
        <taxon>Discoba</taxon>
        <taxon>Jakobida</taxon>
        <taxon>Andalucina</taxon>
        <taxon>Andaluciidae</taxon>
        <taxon>Andalucia</taxon>
    </lineage>
</organism>
<reference evidence="1" key="1">
    <citation type="submission" date="2019-09" db="EMBL/GenBank/DDBJ databases">
        <title>The Mitochondrial Proteome of the Jakobid, Andalucia godoyi, a Protist With the Most Gene-Rich and Bacteria-Like Mitochondrial Genome.</title>
        <authorList>
            <person name="Gray M.W."/>
            <person name="Burger G."/>
            <person name="Derelle R."/>
            <person name="Klimes V."/>
            <person name="Leger M."/>
            <person name="Sarrasin M."/>
            <person name="Vlcek C."/>
            <person name="Roger A.J."/>
            <person name="Elias M."/>
            <person name="Lang B.F."/>
        </authorList>
    </citation>
    <scope>NUCLEOTIDE SEQUENCE</scope>
    <source>
        <strain evidence="1">And28</strain>
    </source>
</reference>
<evidence type="ECO:0000313" key="1">
    <source>
        <dbReference type="EMBL" id="KAF0852925.1"/>
    </source>
</evidence>
<accession>A0A8K0AIT2</accession>
<proteinExistence type="predicted"/>
<dbReference type="EMBL" id="VRVR01000010">
    <property type="protein sequence ID" value="KAF0852925.1"/>
    <property type="molecule type" value="Genomic_DNA"/>
</dbReference>
<dbReference type="AlphaFoldDB" id="A0A8K0AIT2"/>
<name>A0A8K0AIT2_ANDGO</name>
<protein>
    <submittedName>
        <fullName evidence="1">Type II secretion system (T2SS)-related protein GspDL</fullName>
    </submittedName>
</protein>
<sequence>MRRTDLAVAERRSVESLLRDPLYNRSGRRWVSPYEDGRPSLRRLDYADLPFEDRPTYVPSQLLANPDFGNFRIRRSFTTELWLQDGETVAVLGDGKEREFRTHYSPMYRRPFFSGWIGRLLQFLALDRLFGLHIDSHKKSRTRSVLLVTAKLLPLNEQRTATDKSNDDVSVSES</sequence>
<comment type="caution">
    <text evidence="1">The sequence shown here is derived from an EMBL/GenBank/DDBJ whole genome shotgun (WGS) entry which is preliminary data.</text>
</comment>
<keyword evidence="2" id="KW-1185">Reference proteome</keyword>
<dbReference type="OrthoDB" id="10300082at2759"/>
<evidence type="ECO:0000313" key="2">
    <source>
        <dbReference type="Proteomes" id="UP000799049"/>
    </source>
</evidence>
<dbReference type="Proteomes" id="UP000799049">
    <property type="component" value="Unassembled WGS sequence"/>
</dbReference>